<dbReference type="PROSITE" id="PS50927">
    <property type="entry name" value="BULB_LECTIN"/>
    <property type="match status" value="1"/>
</dbReference>
<evidence type="ECO:0000313" key="6">
    <source>
        <dbReference type="Proteomes" id="UP000288805"/>
    </source>
</evidence>
<dbReference type="EMBL" id="QGNW01000467">
    <property type="protein sequence ID" value="RVW70306.1"/>
    <property type="molecule type" value="Genomic_DNA"/>
</dbReference>
<organism evidence="5 6">
    <name type="scientific">Vitis vinifera</name>
    <name type="common">Grape</name>
    <dbReference type="NCBI Taxonomy" id="29760"/>
    <lineage>
        <taxon>Eukaryota</taxon>
        <taxon>Viridiplantae</taxon>
        <taxon>Streptophyta</taxon>
        <taxon>Embryophyta</taxon>
        <taxon>Tracheophyta</taxon>
        <taxon>Spermatophyta</taxon>
        <taxon>Magnoliopsida</taxon>
        <taxon>eudicotyledons</taxon>
        <taxon>Gunneridae</taxon>
        <taxon>Pentapetalae</taxon>
        <taxon>rosids</taxon>
        <taxon>Vitales</taxon>
        <taxon>Vitaceae</taxon>
        <taxon>Viteae</taxon>
        <taxon>Vitis</taxon>
    </lineage>
</organism>
<dbReference type="Proteomes" id="UP000288805">
    <property type="component" value="Unassembled WGS sequence"/>
</dbReference>
<keyword evidence="1" id="KW-0732">Signal</keyword>
<dbReference type="GO" id="GO:0016301">
    <property type="term" value="F:kinase activity"/>
    <property type="evidence" value="ECO:0007669"/>
    <property type="project" value="UniProtKB-KW"/>
</dbReference>
<keyword evidence="5" id="KW-0418">Kinase</keyword>
<feature type="domain" description="Bulb-type lectin" evidence="4">
    <location>
        <begin position="9"/>
        <end position="129"/>
    </location>
</feature>
<dbReference type="InterPro" id="IPR001480">
    <property type="entry name" value="Bulb-type_lectin_dom"/>
</dbReference>
<dbReference type="Gene3D" id="2.90.10.10">
    <property type="entry name" value="Bulb-type lectin domain"/>
    <property type="match status" value="1"/>
</dbReference>
<sequence>MLLRSSTAADTITPNQSLVDGMTLVSTAQSFELGFFSPGDSNSRYLGIWYKKFPNTIVWVANREKPITDRYGVLSIDSDGYLILLDQTKRTIWSSISSRLPKNPVAQLLESGNFVLRDASDVNSENYLWQSFDFPCDTTLPGMKMGWNLKTGQDWYVTSWRNASDPSPGDFTYRIDKVGLPQIVLRKGSEKKYRTGPWNGLRFSGTAVMTNQAFKTSFVYNEDEAYYLYELKDNLSITRLTLNELGSINRFVLSESSTEWAIMYTVQNDLCDNYGHCGANGFCRIGNTPICECLDGFVPKSQNEWEFLNWTSGCIRSTPLDCQKEKGL</sequence>
<dbReference type="Pfam" id="PF01453">
    <property type="entry name" value="B_lectin"/>
    <property type="match status" value="1"/>
</dbReference>
<dbReference type="GO" id="GO:0030246">
    <property type="term" value="F:carbohydrate binding"/>
    <property type="evidence" value="ECO:0007669"/>
    <property type="project" value="UniProtKB-KW"/>
</dbReference>
<keyword evidence="5" id="KW-0808">Transferase</keyword>
<evidence type="ECO:0000256" key="2">
    <source>
        <dbReference type="ARBA" id="ARBA00023157"/>
    </source>
</evidence>
<reference evidence="5 6" key="1">
    <citation type="journal article" date="2018" name="PLoS Genet.">
        <title>Population sequencing reveals clonal diversity and ancestral inbreeding in the grapevine cultivar Chardonnay.</title>
        <authorList>
            <person name="Roach M.J."/>
            <person name="Johnson D.L."/>
            <person name="Bohlmann J."/>
            <person name="van Vuuren H.J."/>
            <person name="Jones S.J."/>
            <person name="Pretorius I.S."/>
            <person name="Schmidt S.A."/>
            <person name="Borneman A.R."/>
        </authorList>
    </citation>
    <scope>NUCLEOTIDE SEQUENCE [LARGE SCALE GENOMIC DNA]</scope>
    <source>
        <strain evidence="6">cv. Chardonnay</strain>
        <tissue evidence="5">Leaf</tissue>
    </source>
</reference>
<dbReference type="CDD" id="cd00028">
    <property type="entry name" value="B_lectin"/>
    <property type="match status" value="1"/>
</dbReference>
<evidence type="ECO:0000259" key="4">
    <source>
        <dbReference type="PROSITE" id="PS50927"/>
    </source>
</evidence>
<dbReference type="AlphaFoldDB" id="A0A438GDM3"/>
<evidence type="ECO:0000313" key="5">
    <source>
        <dbReference type="EMBL" id="RVW70306.1"/>
    </source>
</evidence>
<keyword evidence="2" id="KW-1015">Disulfide bond</keyword>
<protein>
    <submittedName>
        <fullName evidence="5">G-type lectin S-receptor-like serine/threonine-protein kinase</fullName>
    </submittedName>
</protein>
<dbReference type="PANTHER" id="PTHR32444">
    <property type="entry name" value="BULB-TYPE LECTIN DOMAIN-CONTAINING PROTEIN"/>
    <property type="match status" value="1"/>
</dbReference>
<gene>
    <name evidence="5" type="primary">VvCHDp000712_1</name>
    <name evidence="5" type="ORF">CK203_048741</name>
</gene>
<dbReference type="FunFam" id="2.90.10.10:FF:000004">
    <property type="entry name" value="G-type lectin S-receptor-like serine/threonine-protein kinase"/>
    <property type="match status" value="1"/>
</dbReference>
<comment type="caution">
    <text evidence="5">The sequence shown here is derived from an EMBL/GenBank/DDBJ whole genome shotgun (WGS) entry which is preliminary data.</text>
</comment>
<keyword evidence="5" id="KW-0430">Lectin</keyword>
<dbReference type="PANTHER" id="PTHR32444:SF118">
    <property type="entry name" value="OS09G0551150 PROTEIN"/>
    <property type="match status" value="1"/>
</dbReference>
<dbReference type="InterPro" id="IPR000858">
    <property type="entry name" value="S_locus_glycoprot_dom"/>
</dbReference>
<dbReference type="Pfam" id="PF00954">
    <property type="entry name" value="S_locus_glycop"/>
    <property type="match status" value="1"/>
</dbReference>
<keyword evidence="5" id="KW-0675">Receptor</keyword>
<proteinExistence type="predicted"/>
<dbReference type="SMART" id="SM00108">
    <property type="entry name" value="B_lectin"/>
    <property type="match status" value="1"/>
</dbReference>
<accession>A0A438GDM3</accession>
<evidence type="ECO:0000256" key="1">
    <source>
        <dbReference type="ARBA" id="ARBA00022729"/>
    </source>
</evidence>
<keyword evidence="3" id="KW-0325">Glycoprotein</keyword>
<dbReference type="GO" id="GO:0048544">
    <property type="term" value="P:recognition of pollen"/>
    <property type="evidence" value="ECO:0007669"/>
    <property type="project" value="InterPro"/>
</dbReference>
<dbReference type="InterPro" id="IPR036426">
    <property type="entry name" value="Bulb-type_lectin_dom_sf"/>
</dbReference>
<evidence type="ECO:0000256" key="3">
    <source>
        <dbReference type="ARBA" id="ARBA00023180"/>
    </source>
</evidence>
<dbReference type="SUPFAM" id="SSF51110">
    <property type="entry name" value="alpha-D-mannose-specific plant lectins"/>
    <property type="match status" value="1"/>
</dbReference>
<name>A0A438GDM3_VITVI</name>